<feature type="transmembrane region" description="Helical" evidence="1">
    <location>
        <begin position="45"/>
        <end position="65"/>
    </location>
</feature>
<dbReference type="AlphaFoldDB" id="A0A9P8L9P3"/>
<gene>
    <name evidence="2" type="ORF">GP486_005207</name>
</gene>
<reference evidence="2" key="1">
    <citation type="submission" date="2021-03" db="EMBL/GenBank/DDBJ databases">
        <title>Comparative genomics and phylogenomic investigation of the class Geoglossomycetes provide insights into ecological specialization and systematics.</title>
        <authorList>
            <person name="Melie T."/>
            <person name="Pirro S."/>
            <person name="Miller A.N."/>
            <person name="Quandt A."/>
        </authorList>
    </citation>
    <scope>NUCLEOTIDE SEQUENCE</scope>
    <source>
        <strain evidence="2">CAQ_001_2017</strain>
    </source>
</reference>
<evidence type="ECO:0000313" key="2">
    <source>
        <dbReference type="EMBL" id="KAH0557003.1"/>
    </source>
</evidence>
<keyword evidence="1" id="KW-0472">Membrane</keyword>
<keyword evidence="1" id="KW-0812">Transmembrane</keyword>
<feature type="transmembrane region" description="Helical" evidence="1">
    <location>
        <begin position="12"/>
        <end position="33"/>
    </location>
</feature>
<evidence type="ECO:0000313" key="3">
    <source>
        <dbReference type="Proteomes" id="UP000750711"/>
    </source>
</evidence>
<feature type="transmembrane region" description="Helical" evidence="1">
    <location>
        <begin position="155"/>
        <end position="179"/>
    </location>
</feature>
<feature type="transmembrane region" description="Helical" evidence="1">
    <location>
        <begin position="122"/>
        <end position="143"/>
    </location>
</feature>
<protein>
    <submittedName>
        <fullName evidence="2">Uncharacterized protein</fullName>
    </submittedName>
</protein>
<sequence>MMKMGDPAWSSALYGPGVVYGWFFTLLSVLVTWTANRRSRKKDSVTIDLLVALSLPMIASVPLLYRLHRFPGSIRDLMTGGDDPVLRFSATVWAPLTVCTTFLPVSILLLGISTWYDHKKRAFSMLTVGGLCFSTEIALLVGFRDACTSGENCPWLHILNALGLMIANITLPILSATIFSARNFPSNPSSSVQGDISSRQLVAGRGRDKTALMFDTMSAVAVTGLYNAPALKFLFSIPKTSSLSSIKDLDQAVALVAGMATLTFRIYEVAKSALAEERENSDGSRRFGSSARRID</sequence>
<organism evidence="2 3">
    <name type="scientific">Trichoglossum hirsutum</name>
    <dbReference type="NCBI Taxonomy" id="265104"/>
    <lineage>
        <taxon>Eukaryota</taxon>
        <taxon>Fungi</taxon>
        <taxon>Dikarya</taxon>
        <taxon>Ascomycota</taxon>
        <taxon>Pezizomycotina</taxon>
        <taxon>Geoglossomycetes</taxon>
        <taxon>Geoglossales</taxon>
        <taxon>Geoglossaceae</taxon>
        <taxon>Trichoglossum</taxon>
    </lineage>
</organism>
<keyword evidence="3" id="KW-1185">Reference proteome</keyword>
<dbReference type="Proteomes" id="UP000750711">
    <property type="component" value="Unassembled WGS sequence"/>
</dbReference>
<evidence type="ECO:0000256" key="1">
    <source>
        <dbReference type="SAM" id="Phobius"/>
    </source>
</evidence>
<dbReference type="EMBL" id="JAGHQM010000944">
    <property type="protein sequence ID" value="KAH0557003.1"/>
    <property type="molecule type" value="Genomic_DNA"/>
</dbReference>
<feature type="transmembrane region" description="Helical" evidence="1">
    <location>
        <begin position="85"/>
        <end position="110"/>
    </location>
</feature>
<proteinExistence type="predicted"/>
<keyword evidence="1" id="KW-1133">Transmembrane helix</keyword>
<name>A0A9P8L9P3_9PEZI</name>
<accession>A0A9P8L9P3</accession>
<comment type="caution">
    <text evidence="2">The sequence shown here is derived from an EMBL/GenBank/DDBJ whole genome shotgun (WGS) entry which is preliminary data.</text>
</comment>